<dbReference type="GO" id="GO:0005524">
    <property type="term" value="F:ATP binding"/>
    <property type="evidence" value="ECO:0007669"/>
    <property type="project" value="InterPro"/>
</dbReference>
<gene>
    <name evidence="4" type="ORF">TTAC_LOCUS4761</name>
</gene>
<dbReference type="PANTHER" id="PTHR45623:SF17">
    <property type="entry name" value="CHROMODOMAIN-HELICASE-DNA-BINDING PROTEIN 3-RELATED"/>
    <property type="match status" value="1"/>
</dbReference>
<evidence type="ECO:0000256" key="2">
    <source>
        <dbReference type="ARBA" id="ARBA00023242"/>
    </source>
</evidence>
<dbReference type="EMBL" id="UYWX01005258">
    <property type="protein sequence ID" value="VDM25594.1"/>
    <property type="molecule type" value="Genomic_DNA"/>
</dbReference>
<dbReference type="STRING" id="6205.A0A0R3WVI6"/>
<dbReference type="PANTHER" id="PTHR45623">
    <property type="entry name" value="CHROMODOMAIN-HELICASE-DNA-BINDING PROTEIN 3-RELATED-RELATED"/>
    <property type="match status" value="1"/>
</dbReference>
<dbReference type="GO" id="GO:0140658">
    <property type="term" value="F:ATP-dependent chromatin remodeler activity"/>
    <property type="evidence" value="ECO:0007669"/>
    <property type="project" value="TreeGrafter"/>
</dbReference>
<dbReference type="GO" id="GO:0005634">
    <property type="term" value="C:nucleus"/>
    <property type="evidence" value="ECO:0007669"/>
    <property type="project" value="UniProtKB-SubCell"/>
</dbReference>
<dbReference type="Gene3D" id="3.40.50.300">
    <property type="entry name" value="P-loop containing nucleotide triphosphate hydrolases"/>
    <property type="match status" value="1"/>
</dbReference>
<feature type="domain" description="SNF2 N-terminal" evidence="3">
    <location>
        <begin position="22"/>
        <end position="158"/>
    </location>
</feature>
<dbReference type="GO" id="GO:0016887">
    <property type="term" value="F:ATP hydrolysis activity"/>
    <property type="evidence" value="ECO:0007669"/>
    <property type="project" value="TreeGrafter"/>
</dbReference>
<dbReference type="InterPro" id="IPR027417">
    <property type="entry name" value="P-loop_NTPase"/>
</dbReference>
<evidence type="ECO:0000313" key="6">
    <source>
        <dbReference type="WBParaSite" id="TTAC_0000477601-mRNA-1"/>
    </source>
</evidence>
<dbReference type="WBParaSite" id="TTAC_0000477601-mRNA-1">
    <property type="protein sequence ID" value="TTAC_0000477601-mRNA-1"/>
    <property type="gene ID" value="TTAC_0000477601"/>
</dbReference>
<dbReference type="AlphaFoldDB" id="A0A0R3WVI6"/>
<dbReference type="Proteomes" id="UP000274429">
    <property type="component" value="Unassembled WGS sequence"/>
</dbReference>
<protein>
    <submittedName>
        <fullName evidence="6">SNF2_N domain-containing protein</fullName>
    </submittedName>
</protein>
<sequence>MLDMLTNSQKGKDNFCKLAIVNSQLFRDLLSYDVEFKVLLTGTPLQNNLEELIHLLHFLDPRKFGDVQALSARWASMTKEERAEDLQITLKDHLLRRMKRDVIKDLPKKTEIIVPLSLTPLQKRIYKMVLTKNYEALRTRNLMNPLLHLQKVCNHPYLMPSGEAMAPRVPIPSIGTAHAIVSMYEPRMLVESSAKLHLVMRMLRRLRDCGHRVLIFSHLVSMLDLIQMALYNEGYAPSFHL</sequence>
<comment type="subcellular location">
    <subcellularLocation>
        <location evidence="1">Nucleus</location>
    </subcellularLocation>
</comment>
<reference evidence="4 5" key="2">
    <citation type="submission" date="2018-11" db="EMBL/GenBank/DDBJ databases">
        <authorList>
            <consortium name="Pathogen Informatics"/>
        </authorList>
    </citation>
    <scope>NUCLEOTIDE SEQUENCE [LARGE SCALE GENOMIC DNA]</scope>
</reference>
<dbReference type="SUPFAM" id="SSF52540">
    <property type="entry name" value="P-loop containing nucleoside triphosphate hydrolases"/>
    <property type="match status" value="2"/>
</dbReference>
<proteinExistence type="predicted"/>
<reference evidence="6" key="1">
    <citation type="submission" date="2017-02" db="UniProtKB">
        <authorList>
            <consortium name="WormBaseParasite"/>
        </authorList>
    </citation>
    <scope>IDENTIFICATION</scope>
</reference>
<evidence type="ECO:0000256" key="1">
    <source>
        <dbReference type="ARBA" id="ARBA00004123"/>
    </source>
</evidence>
<dbReference type="Pfam" id="PF00176">
    <property type="entry name" value="SNF2-rel_dom"/>
    <property type="match status" value="1"/>
</dbReference>
<keyword evidence="2" id="KW-0539">Nucleus</keyword>
<keyword evidence="5" id="KW-1185">Reference proteome</keyword>
<accession>A0A0R3WVI6</accession>
<evidence type="ECO:0000313" key="5">
    <source>
        <dbReference type="Proteomes" id="UP000274429"/>
    </source>
</evidence>
<dbReference type="InterPro" id="IPR038718">
    <property type="entry name" value="SNF2-like_sf"/>
</dbReference>
<dbReference type="Gene3D" id="3.40.50.10810">
    <property type="entry name" value="Tandem AAA-ATPase domain"/>
    <property type="match status" value="1"/>
</dbReference>
<dbReference type="GO" id="GO:0003682">
    <property type="term" value="F:chromatin binding"/>
    <property type="evidence" value="ECO:0007669"/>
    <property type="project" value="TreeGrafter"/>
</dbReference>
<evidence type="ECO:0000259" key="3">
    <source>
        <dbReference type="Pfam" id="PF00176"/>
    </source>
</evidence>
<dbReference type="GO" id="GO:0000785">
    <property type="term" value="C:chromatin"/>
    <property type="evidence" value="ECO:0007669"/>
    <property type="project" value="TreeGrafter"/>
</dbReference>
<evidence type="ECO:0000313" key="4">
    <source>
        <dbReference type="EMBL" id="VDM25594.1"/>
    </source>
</evidence>
<dbReference type="OrthoDB" id="5857104at2759"/>
<organism evidence="6">
    <name type="scientific">Hydatigena taeniaeformis</name>
    <name type="common">Feline tapeworm</name>
    <name type="synonym">Taenia taeniaeformis</name>
    <dbReference type="NCBI Taxonomy" id="6205"/>
    <lineage>
        <taxon>Eukaryota</taxon>
        <taxon>Metazoa</taxon>
        <taxon>Spiralia</taxon>
        <taxon>Lophotrochozoa</taxon>
        <taxon>Platyhelminthes</taxon>
        <taxon>Cestoda</taxon>
        <taxon>Eucestoda</taxon>
        <taxon>Cyclophyllidea</taxon>
        <taxon>Taeniidae</taxon>
        <taxon>Hydatigera</taxon>
    </lineage>
</organism>
<name>A0A0R3WVI6_HYDTA</name>
<dbReference type="GO" id="GO:0042393">
    <property type="term" value="F:histone binding"/>
    <property type="evidence" value="ECO:0007669"/>
    <property type="project" value="TreeGrafter"/>
</dbReference>
<dbReference type="GO" id="GO:0003677">
    <property type="term" value="F:DNA binding"/>
    <property type="evidence" value="ECO:0007669"/>
    <property type="project" value="TreeGrafter"/>
</dbReference>
<dbReference type="InterPro" id="IPR000330">
    <property type="entry name" value="SNF2_N"/>
</dbReference>